<gene>
    <name evidence="5" type="primary">LOC113789373</name>
</gene>
<evidence type="ECO:0000256" key="2">
    <source>
        <dbReference type="SAM" id="MobiDB-lite"/>
    </source>
</evidence>
<feature type="domain" description="KxDL" evidence="3">
    <location>
        <begin position="31"/>
        <end position="113"/>
    </location>
</feature>
<name>A0A6P6XPD2_DERPT</name>
<sequence>MSQQHLSSDQSLNPKSNDDDDDDVEYLIDQLADLISKNDVDKITDIQRSLLNQFEKSNQMLVYCNELSNQHYLKLSKDFRSHTTKLNEMYKDLDIIFHRIRMIKQKLKEKYPDITIETLKQRNLDDDESNTVEEMVENSTLDNRTPTTTNEEISNDSETNNQCQNNK</sequence>
<dbReference type="FunCoup" id="A0A6P6XPD2">
    <property type="interactions" value="88"/>
</dbReference>
<evidence type="ECO:0000259" key="3">
    <source>
        <dbReference type="Pfam" id="PF10241"/>
    </source>
</evidence>
<keyword evidence="4" id="KW-1185">Reference proteome</keyword>
<feature type="region of interest" description="Disordered" evidence="2">
    <location>
        <begin position="125"/>
        <end position="167"/>
    </location>
</feature>
<dbReference type="GO" id="GO:0099078">
    <property type="term" value="C:BORC complex"/>
    <property type="evidence" value="ECO:0007669"/>
    <property type="project" value="TreeGrafter"/>
</dbReference>
<comment type="similarity">
    <text evidence="1">Belongs to the KXD1 family.</text>
</comment>
<organism evidence="4 5">
    <name type="scientific">Dermatophagoides pteronyssinus</name>
    <name type="common">European house dust mite</name>
    <dbReference type="NCBI Taxonomy" id="6956"/>
    <lineage>
        <taxon>Eukaryota</taxon>
        <taxon>Metazoa</taxon>
        <taxon>Ecdysozoa</taxon>
        <taxon>Arthropoda</taxon>
        <taxon>Chelicerata</taxon>
        <taxon>Arachnida</taxon>
        <taxon>Acari</taxon>
        <taxon>Acariformes</taxon>
        <taxon>Sarcoptiformes</taxon>
        <taxon>Astigmata</taxon>
        <taxon>Psoroptidia</taxon>
        <taxon>Analgoidea</taxon>
        <taxon>Pyroglyphidae</taxon>
        <taxon>Dermatophagoidinae</taxon>
        <taxon>Dermatophagoides</taxon>
    </lineage>
</organism>
<dbReference type="PANTHER" id="PTHR13511:SF0">
    <property type="entry name" value="KXDL MOTIF-CONTAINING PROTEIN 1"/>
    <property type="match status" value="1"/>
</dbReference>
<dbReference type="InterPro" id="IPR039843">
    <property type="entry name" value="KXD1-like"/>
</dbReference>
<reference evidence="5" key="1">
    <citation type="submission" date="2025-08" db="UniProtKB">
        <authorList>
            <consortium name="RefSeq"/>
        </authorList>
    </citation>
    <scope>IDENTIFICATION</scope>
    <source>
        <strain evidence="5">Airmid</strain>
    </source>
</reference>
<dbReference type="RefSeq" id="XP_027194701.1">
    <property type="nucleotide sequence ID" value="XM_027338900.1"/>
</dbReference>
<dbReference type="GO" id="GO:0032418">
    <property type="term" value="P:lysosome localization"/>
    <property type="evidence" value="ECO:0007669"/>
    <property type="project" value="TreeGrafter"/>
</dbReference>
<dbReference type="AlphaFoldDB" id="A0A6P6XPD2"/>
<evidence type="ECO:0000256" key="1">
    <source>
        <dbReference type="ARBA" id="ARBA00005913"/>
    </source>
</evidence>
<dbReference type="InParanoid" id="A0A6P6XPD2"/>
<feature type="compositionally biased region" description="Acidic residues" evidence="2">
    <location>
        <begin position="125"/>
        <end position="136"/>
    </location>
</feature>
<dbReference type="Proteomes" id="UP000515146">
    <property type="component" value="Unplaced"/>
</dbReference>
<evidence type="ECO:0000313" key="4">
    <source>
        <dbReference type="Proteomes" id="UP000515146"/>
    </source>
</evidence>
<feature type="region of interest" description="Disordered" evidence="2">
    <location>
        <begin position="1"/>
        <end position="20"/>
    </location>
</feature>
<proteinExistence type="inferred from homology"/>
<feature type="compositionally biased region" description="Polar residues" evidence="2">
    <location>
        <begin position="1"/>
        <end position="15"/>
    </location>
</feature>
<dbReference type="PANTHER" id="PTHR13511">
    <property type="entry name" value="KXDL MOTIF-CONTAINING PROTEIN 1"/>
    <property type="match status" value="1"/>
</dbReference>
<dbReference type="OMA" id="FKKHTAM"/>
<accession>A0A6P6XPD2</accession>
<dbReference type="InterPro" id="IPR019371">
    <property type="entry name" value="KxDL_dom"/>
</dbReference>
<dbReference type="KEGG" id="dpte:113789373"/>
<protein>
    <submittedName>
        <fullName evidence="5">KxDL motif-containing protein CG10681-like isoform X1</fullName>
    </submittedName>
</protein>
<feature type="compositionally biased region" description="Polar residues" evidence="2">
    <location>
        <begin position="137"/>
        <end position="167"/>
    </location>
</feature>
<dbReference type="OrthoDB" id="10258877at2759"/>
<evidence type="ECO:0000313" key="5">
    <source>
        <dbReference type="RefSeq" id="XP_027194701.1"/>
    </source>
</evidence>
<dbReference type="Pfam" id="PF10241">
    <property type="entry name" value="KxDL"/>
    <property type="match status" value="1"/>
</dbReference>